<evidence type="ECO:0000313" key="13">
    <source>
        <dbReference type="EMBL" id="CAB4735657.1"/>
    </source>
</evidence>
<evidence type="ECO:0000313" key="14">
    <source>
        <dbReference type="EMBL" id="CAB4799928.1"/>
    </source>
</evidence>
<feature type="transmembrane region" description="Helical" evidence="10">
    <location>
        <begin position="138"/>
        <end position="160"/>
    </location>
</feature>
<dbReference type="InterPro" id="IPR052157">
    <property type="entry name" value="BCAA_transport_permease"/>
</dbReference>
<reference evidence="11" key="1">
    <citation type="submission" date="2020-05" db="EMBL/GenBank/DDBJ databases">
        <authorList>
            <person name="Chiriac C."/>
            <person name="Salcher M."/>
            <person name="Ghai R."/>
            <person name="Kavagutti S V."/>
        </authorList>
    </citation>
    <scope>NUCLEOTIDE SEQUENCE</scope>
</reference>
<evidence type="ECO:0000313" key="18">
    <source>
        <dbReference type="EMBL" id="CAB5064408.1"/>
    </source>
</evidence>
<dbReference type="GO" id="GO:0015190">
    <property type="term" value="F:L-leucine transmembrane transporter activity"/>
    <property type="evidence" value="ECO:0007669"/>
    <property type="project" value="TreeGrafter"/>
</dbReference>
<dbReference type="GO" id="GO:0042941">
    <property type="term" value="P:D-alanine transmembrane transport"/>
    <property type="evidence" value="ECO:0007669"/>
    <property type="project" value="TreeGrafter"/>
</dbReference>
<sequence length="297" mass="31348">MAEFVQLLFNGLVAGSIFGMAALGISLVYSVLHLVNFAAGDFLTLGAFTTFYLATSQHLPFVLAVILSMVIGVIVSLILEFILWRRLRRSGAGMLALFLVASGIAFILRQSIALTFGSDSRRFDLDQLTTYEFLGAQIARAQLIVLLCASIAITGIALFIKKSNIGKDMRAYADNASLAAVSGINVDRVIIATWTISGAYGALAGVFQGTVQGQFTNGMGLDLLLAILAAVVLGTIGDAYGALIGGFVLGVVMDLSTWDALAGGIPSTYKPVVGFAVLVIVLLFKPEGIFGVRARKI</sequence>
<dbReference type="CDD" id="cd06582">
    <property type="entry name" value="TM_PBP1_LivH_like"/>
    <property type="match status" value="1"/>
</dbReference>
<evidence type="ECO:0000256" key="4">
    <source>
        <dbReference type="ARBA" id="ARBA00022519"/>
    </source>
</evidence>
<feature type="transmembrane region" description="Helical" evidence="10">
    <location>
        <begin position="61"/>
        <end position="83"/>
    </location>
</feature>
<evidence type="ECO:0000313" key="15">
    <source>
        <dbReference type="EMBL" id="CAB4942527.1"/>
    </source>
</evidence>
<feature type="transmembrane region" description="Helical" evidence="10">
    <location>
        <begin position="272"/>
        <end position="292"/>
    </location>
</feature>
<dbReference type="EMBL" id="CAFBNI010000027">
    <property type="protein sequence ID" value="CAB4942527.1"/>
    <property type="molecule type" value="Genomic_DNA"/>
</dbReference>
<keyword evidence="2" id="KW-0813">Transport</keyword>
<evidence type="ECO:0000256" key="10">
    <source>
        <dbReference type="SAM" id="Phobius"/>
    </source>
</evidence>
<dbReference type="EMBL" id="CAFBOI010000018">
    <property type="protein sequence ID" value="CAB4973283.1"/>
    <property type="molecule type" value="Genomic_DNA"/>
</dbReference>
<dbReference type="EMBL" id="CAFAAT010000015">
    <property type="protein sequence ID" value="CAB4799928.1"/>
    <property type="molecule type" value="Genomic_DNA"/>
</dbReference>
<feature type="transmembrane region" description="Helical" evidence="10">
    <location>
        <begin position="95"/>
        <end position="118"/>
    </location>
</feature>
<dbReference type="EMBL" id="CAFBPL010000021">
    <property type="protein sequence ID" value="CAB5011568.1"/>
    <property type="molecule type" value="Genomic_DNA"/>
</dbReference>
<keyword evidence="8 10" id="KW-0472">Membrane</keyword>
<dbReference type="GO" id="GO:0015808">
    <property type="term" value="P:L-alanine transport"/>
    <property type="evidence" value="ECO:0007669"/>
    <property type="project" value="TreeGrafter"/>
</dbReference>
<dbReference type="EMBL" id="CAEZYX010000010">
    <property type="protein sequence ID" value="CAB4735657.1"/>
    <property type="molecule type" value="Genomic_DNA"/>
</dbReference>
<keyword evidence="7 10" id="KW-1133">Transmembrane helix</keyword>
<dbReference type="GO" id="GO:0005304">
    <property type="term" value="F:L-valine transmembrane transporter activity"/>
    <property type="evidence" value="ECO:0007669"/>
    <property type="project" value="TreeGrafter"/>
</dbReference>
<name>A0A6J6G3J0_9ZZZZ</name>
<accession>A0A6J6G3J0</accession>
<evidence type="ECO:0000313" key="17">
    <source>
        <dbReference type="EMBL" id="CAB5011568.1"/>
    </source>
</evidence>
<organism evidence="11">
    <name type="scientific">freshwater metagenome</name>
    <dbReference type="NCBI Taxonomy" id="449393"/>
    <lineage>
        <taxon>unclassified sequences</taxon>
        <taxon>metagenomes</taxon>
        <taxon>ecological metagenomes</taxon>
    </lineage>
</organism>
<dbReference type="PANTHER" id="PTHR11795:SF371">
    <property type="entry name" value="HIGH-AFFINITY BRANCHED-CHAIN AMINO ACID TRANSPORT SYSTEM PERMEASE PROTEIN LIVH"/>
    <property type="match status" value="1"/>
</dbReference>
<evidence type="ECO:0000256" key="2">
    <source>
        <dbReference type="ARBA" id="ARBA00022448"/>
    </source>
</evidence>
<proteinExistence type="inferred from homology"/>
<evidence type="ECO:0000313" key="11">
    <source>
        <dbReference type="EMBL" id="CAB4593784.1"/>
    </source>
</evidence>
<comment type="subcellular location">
    <subcellularLocation>
        <location evidence="1">Cell membrane</location>
        <topology evidence="1">Multi-pass membrane protein</topology>
    </subcellularLocation>
</comment>
<evidence type="ECO:0000256" key="6">
    <source>
        <dbReference type="ARBA" id="ARBA00022970"/>
    </source>
</evidence>
<evidence type="ECO:0000256" key="9">
    <source>
        <dbReference type="ARBA" id="ARBA00037998"/>
    </source>
</evidence>
<dbReference type="Pfam" id="PF02653">
    <property type="entry name" value="BPD_transp_2"/>
    <property type="match status" value="1"/>
</dbReference>
<dbReference type="GO" id="GO:0015192">
    <property type="term" value="F:L-phenylalanine transmembrane transporter activity"/>
    <property type="evidence" value="ECO:0007669"/>
    <property type="project" value="TreeGrafter"/>
</dbReference>
<dbReference type="AlphaFoldDB" id="A0A6J6G3J0"/>
<dbReference type="EMBL" id="CAEZWY010000123">
    <property type="protein sequence ID" value="CAB4676778.1"/>
    <property type="molecule type" value="Genomic_DNA"/>
</dbReference>
<evidence type="ECO:0000256" key="8">
    <source>
        <dbReference type="ARBA" id="ARBA00023136"/>
    </source>
</evidence>
<keyword evidence="4" id="KW-0997">Cell inner membrane</keyword>
<evidence type="ECO:0000256" key="7">
    <source>
        <dbReference type="ARBA" id="ARBA00022989"/>
    </source>
</evidence>
<comment type="similarity">
    <text evidence="9">Belongs to the binding-protein-dependent transport system permease family. LivHM subfamily.</text>
</comment>
<dbReference type="GO" id="GO:0015188">
    <property type="term" value="F:L-isoleucine transmembrane transporter activity"/>
    <property type="evidence" value="ECO:0007669"/>
    <property type="project" value="TreeGrafter"/>
</dbReference>
<keyword evidence="3" id="KW-1003">Cell membrane</keyword>
<dbReference type="GO" id="GO:1903806">
    <property type="term" value="P:L-isoleucine import across plasma membrane"/>
    <property type="evidence" value="ECO:0007669"/>
    <property type="project" value="TreeGrafter"/>
</dbReference>
<keyword evidence="5 10" id="KW-0812">Transmembrane</keyword>
<keyword evidence="6" id="KW-0029">Amino-acid transport</keyword>
<dbReference type="PANTHER" id="PTHR11795">
    <property type="entry name" value="BRANCHED-CHAIN AMINO ACID TRANSPORT SYSTEM PERMEASE PROTEIN LIVH"/>
    <property type="match status" value="1"/>
</dbReference>
<dbReference type="EMBL" id="CAFBQT010000075">
    <property type="protein sequence ID" value="CAB5064408.1"/>
    <property type="molecule type" value="Genomic_DNA"/>
</dbReference>
<evidence type="ECO:0000256" key="1">
    <source>
        <dbReference type="ARBA" id="ARBA00004651"/>
    </source>
</evidence>
<protein>
    <submittedName>
        <fullName evidence="11">Unannotated protein</fullName>
    </submittedName>
</protein>
<dbReference type="InterPro" id="IPR001851">
    <property type="entry name" value="ABC_transp_permease"/>
</dbReference>
<evidence type="ECO:0000256" key="3">
    <source>
        <dbReference type="ARBA" id="ARBA00022475"/>
    </source>
</evidence>
<dbReference type="EMBL" id="CAEZUF010000061">
    <property type="protein sequence ID" value="CAB4593784.1"/>
    <property type="molecule type" value="Genomic_DNA"/>
</dbReference>
<evidence type="ECO:0000313" key="16">
    <source>
        <dbReference type="EMBL" id="CAB4973283.1"/>
    </source>
</evidence>
<gene>
    <name evidence="11" type="ORF">UFOPK1791_00711</name>
    <name evidence="12" type="ORF">UFOPK2312_00909</name>
    <name evidence="13" type="ORF">UFOPK2802_00198</name>
    <name evidence="14" type="ORF">UFOPK3083_00288</name>
    <name evidence="15" type="ORF">UFOPK3783_00399</name>
    <name evidence="16" type="ORF">UFOPK3948_00296</name>
    <name evidence="17" type="ORF">UFOPK4113_00321</name>
    <name evidence="18" type="ORF">UFOPK4355_00670</name>
</gene>
<feature type="transmembrane region" description="Helical" evidence="10">
    <location>
        <begin position="6"/>
        <end position="27"/>
    </location>
</feature>
<evidence type="ECO:0000313" key="12">
    <source>
        <dbReference type="EMBL" id="CAB4676778.1"/>
    </source>
</evidence>
<feature type="transmembrane region" description="Helical" evidence="10">
    <location>
        <begin position="223"/>
        <end position="252"/>
    </location>
</feature>
<dbReference type="GO" id="GO:0005886">
    <property type="term" value="C:plasma membrane"/>
    <property type="evidence" value="ECO:0007669"/>
    <property type="project" value="UniProtKB-SubCell"/>
</dbReference>
<evidence type="ECO:0000256" key="5">
    <source>
        <dbReference type="ARBA" id="ARBA00022692"/>
    </source>
</evidence>